<keyword evidence="3" id="KW-1185">Reference proteome</keyword>
<evidence type="ECO:0000256" key="1">
    <source>
        <dbReference type="SAM" id="Phobius"/>
    </source>
</evidence>
<feature type="non-terminal residue" evidence="2">
    <location>
        <position position="81"/>
    </location>
</feature>
<evidence type="ECO:0000313" key="3">
    <source>
        <dbReference type="Proteomes" id="UP001479290"/>
    </source>
</evidence>
<evidence type="ECO:0000313" key="2">
    <source>
        <dbReference type="EMBL" id="KAK9967820.1"/>
    </source>
</evidence>
<comment type="caution">
    <text evidence="2">The sequence shown here is derived from an EMBL/GenBank/DDBJ whole genome shotgun (WGS) entry which is preliminary data.</text>
</comment>
<gene>
    <name evidence="2" type="ORF">ABG768_002186</name>
</gene>
<dbReference type="AlphaFoldDB" id="A0AAW2A2C6"/>
<name>A0AAW2A2C6_CULAL</name>
<feature type="non-terminal residue" evidence="2">
    <location>
        <position position="1"/>
    </location>
</feature>
<accession>A0AAW2A2C6</accession>
<keyword evidence="1" id="KW-0472">Membrane</keyword>
<reference evidence="2 3" key="1">
    <citation type="submission" date="2024-05" db="EMBL/GenBank/DDBJ databases">
        <title>A high-quality chromosomal-level genome assembly of Topmouth culter (Culter alburnus).</title>
        <authorList>
            <person name="Zhao H."/>
        </authorList>
    </citation>
    <scope>NUCLEOTIDE SEQUENCE [LARGE SCALE GENOMIC DNA]</scope>
    <source>
        <strain evidence="2">CATC2023</strain>
        <tissue evidence="2">Muscle</tissue>
    </source>
</reference>
<keyword evidence="1" id="KW-0812">Transmembrane</keyword>
<feature type="transmembrane region" description="Helical" evidence="1">
    <location>
        <begin position="20"/>
        <end position="44"/>
    </location>
</feature>
<sequence>FCEAQQNTWDVTEQGHSEHFIRTAVMILPLCFIPAVTITVAGAIQRAIAVRLPGQARDLPSLRVMMALKESKSLLRPNIDL</sequence>
<organism evidence="2 3">
    <name type="scientific">Culter alburnus</name>
    <name type="common">Topmouth culter</name>
    <dbReference type="NCBI Taxonomy" id="194366"/>
    <lineage>
        <taxon>Eukaryota</taxon>
        <taxon>Metazoa</taxon>
        <taxon>Chordata</taxon>
        <taxon>Craniata</taxon>
        <taxon>Vertebrata</taxon>
        <taxon>Euteleostomi</taxon>
        <taxon>Actinopterygii</taxon>
        <taxon>Neopterygii</taxon>
        <taxon>Teleostei</taxon>
        <taxon>Ostariophysi</taxon>
        <taxon>Cypriniformes</taxon>
        <taxon>Xenocyprididae</taxon>
        <taxon>Xenocypridinae</taxon>
        <taxon>Culter</taxon>
    </lineage>
</organism>
<dbReference type="EMBL" id="JAWDJR010000010">
    <property type="protein sequence ID" value="KAK9967820.1"/>
    <property type="molecule type" value="Genomic_DNA"/>
</dbReference>
<dbReference type="Proteomes" id="UP001479290">
    <property type="component" value="Unassembled WGS sequence"/>
</dbReference>
<keyword evidence="1" id="KW-1133">Transmembrane helix</keyword>
<protein>
    <submittedName>
        <fullName evidence="2">Uncharacterized protein</fullName>
    </submittedName>
</protein>
<proteinExistence type="predicted"/>